<dbReference type="Gramene" id="Pp3c24_5190V3.7">
    <property type="protein sequence ID" value="PAC:32909384.CDS.1"/>
    <property type="gene ID" value="Pp3c24_5190"/>
</dbReference>
<dbReference type="Gramene" id="Pp3c24_5190V3.2">
    <property type="protein sequence ID" value="PAC:32909379.CDS.1"/>
    <property type="gene ID" value="Pp3c24_5190"/>
</dbReference>
<dbReference type="Gramene" id="Pp3c24_5190V3.6">
    <property type="protein sequence ID" value="PAC:32909383.CDS.1"/>
    <property type="gene ID" value="Pp3c24_5190"/>
</dbReference>
<evidence type="ECO:0000313" key="3">
    <source>
        <dbReference type="Proteomes" id="UP000006727"/>
    </source>
</evidence>
<evidence type="ECO:0000313" key="2">
    <source>
        <dbReference type="EnsemblPlants" id="PAC:32909378.CDS.1"/>
    </source>
</evidence>
<sequence>MASLGTAPGTLTMRFGCDAFTSCRGPYIIPIRSSPPSKLFRVSAEAQRGSQGRMTKKNNALDVNAASRNASLHDTEVGSSNVGSSDEEVEKEKEKTAQIPLHQLLLQRLNLNKAMDELVGFMAPREKGDIRDVFLMSLSFAVLVYISQRLVCLYCVVRHMSVHNF</sequence>
<dbReference type="EnsemblPlants" id="Pp3c24_5190V3.7">
    <property type="protein sequence ID" value="PAC:32909384.CDS.1"/>
    <property type="gene ID" value="Pp3c24_5190"/>
</dbReference>
<reference evidence="2" key="3">
    <citation type="submission" date="2020-12" db="UniProtKB">
        <authorList>
            <consortium name="EnsemblPlants"/>
        </authorList>
    </citation>
    <scope>IDENTIFICATION</scope>
</reference>
<dbReference type="EnsemblPlants" id="Pp3c24_5190V3.6">
    <property type="protein sequence ID" value="PAC:32909383.CDS.1"/>
    <property type="gene ID" value="Pp3c24_5190"/>
</dbReference>
<evidence type="ECO:0000313" key="1">
    <source>
        <dbReference type="EMBL" id="PNR28065.1"/>
    </source>
</evidence>
<dbReference type="Gramene" id="Pp3c24_5190V3.4">
    <property type="protein sequence ID" value="PAC:32909381.CDS.1"/>
    <property type="gene ID" value="Pp3c24_5190"/>
</dbReference>
<dbReference type="EMBL" id="ABEU02000024">
    <property type="protein sequence ID" value="PNR28065.1"/>
    <property type="molecule type" value="Genomic_DNA"/>
</dbReference>
<proteinExistence type="predicted"/>
<dbReference type="EnsemblPlants" id="Pp3c24_5190V3.1">
    <property type="protein sequence ID" value="PAC:32909378.CDS.1"/>
    <property type="gene ID" value="Pp3c24_5190"/>
</dbReference>
<protein>
    <submittedName>
        <fullName evidence="1 2">Uncharacterized protein</fullName>
    </submittedName>
</protein>
<name>A0A2K1IFL2_PHYPA</name>
<dbReference type="EnsemblPlants" id="Pp3c24_5190V3.4">
    <property type="protein sequence ID" value="PAC:32909381.CDS.1"/>
    <property type="gene ID" value="Pp3c24_5190"/>
</dbReference>
<dbReference type="Gramene" id="Pp3c24_5190V3.3">
    <property type="protein sequence ID" value="PAC:32909380.CDS.1"/>
    <property type="gene ID" value="Pp3c24_5190"/>
</dbReference>
<dbReference type="Gramene" id="Pp3c24_5190V3.5">
    <property type="protein sequence ID" value="PAC:32909382.CDS.1"/>
    <property type="gene ID" value="Pp3c24_5190"/>
</dbReference>
<reference evidence="1 3" key="1">
    <citation type="journal article" date="2008" name="Science">
        <title>The Physcomitrella genome reveals evolutionary insights into the conquest of land by plants.</title>
        <authorList>
            <person name="Rensing S."/>
            <person name="Lang D."/>
            <person name="Zimmer A."/>
            <person name="Terry A."/>
            <person name="Salamov A."/>
            <person name="Shapiro H."/>
            <person name="Nishiyama T."/>
            <person name="Perroud P.-F."/>
            <person name="Lindquist E."/>
            <person name="Kamisugi Y."/>
            <person name="Tanahashi T."/>
            <person name="Sakakibara K."/>
            <person name="Fujita T."/>
            <person name="Oishi K."/>
            <person name="Shin-I T."/>
            <person name="Kuroki Y."/>
            <person name="Toyoda A."/>
            <person name="Suzuki Y."/>
            <person name="Hashimoto A."/>
            <person name="Yamaguchi K."/>
            <person name="Sugano A."/>
            <person name="Kohara Y."/>
            <person name="Fujiyama A."/>
            <person name="Anterola A."/>
            <person name="Aoki S."/>
            <person name="Ashton N."/>
            <person name="Barbazuk W.B."/>
            <person name="Barker E."/>
            <person name="Bennetzen J."/>
            <person name="Bezanilla M."/>
            <person name="Blankenship R."/>
            <person name="Cho S.H."/>
            <person name="Dutcher S."/>
            <person name="Estelle M."/>
            <person name="Fawcett J.A."/>
            <person name="Gundlach H."/>
            <person name="Hanada K."/>
            <person name="Heyl A."/>
            <person name="Hicks K.A."/>
            <person name="Hugh J."/>
            <person name="Lohr M."/>
            <person name="Mayer K."/>
            <person name="Melkozernov A."/>
            <person name="Murata T."/>
            <person name="Nelson D."/>
            <person name="Pils B."/>
            <person name="Prigge M."/>
            <person name="Reiss B."/>
            <person name="Renner T."/>
            <person name="Rombauts S."/>
            <person name="Rushton P."/>
            <person name="Sanderfoot A."/>
            <person name="Schween G."/>
            <person name="Shiu S.-H."/>
            <person name="Stueber K."/>
            <person name="Theodoulou F.L."/>
            <person name="Tu H."/>
            <person name="Van de Peer Y."/>
            <person name="Verrier P.J."/>
            <person name="Waters E."/>
            <person name="Wood A."/>
            <person name="Yang L."/>
            <person name="Cove D."/>
            <person name="Cuming A."/>
            <person name="Hasebe M."/>
            <person name="Lucas S."/>
            <person name="Mishler D.B."/>
            <person name="Reski R."/>
            <person name="Grigoriev I."/>
            <person name="Quatrano R.S."/>
            <person name="Boore J.L."/>
        </authorList>
    </citation>
    <scope>NUCLEOTIDE SEQUENCE [LARGE SCALE GENOMIC DNA]</scope>
    <source>
        <strain evidence="2 3">cv. Gransden 2004</strain>
    </source>
</reference>
<dbReference type="PaxDb" id="3218-PP1S274_60V6.1"/>
<dbReference type="Gramene" id="Pp3c24_5190V3.1">
    <property type="protein sequence ID" value="PAC:32909378.CDS.1"/>
    <property type="gene ID" value="Pp3c24_5190"/>
</dbReference>
<dbReference type="EnsemblPlants" id="Pp3c24_5190V3.3">
    <property type="protein sequence ID" value="PAC:32909380.CDS.1"/>
    <property type="gene ID" value="Pp3c24_5190"/>
</dbReference>
<dbReference type="Proteomes" id="UP000006727">
    <property type="component" value="Chromosome 24"/>
</dbReference>
<organism evidence="1">
    <name type="scientific">Physcomitrium patens</name>
    <name type="common">Spreading-leaved earth moss</name>
    <name type="synonym">Physcomitrella patens</name>
    <dbReference type="NCBI Taxonomy" id="3218"/>
    <lineage>
        <taxon>Eukaryota</taxon>
        <taxon>Viridiplantae</taxon>
        <taxon>Streptophyta</taxon>
        <taxon>Embryophyta</taxon>
        <taxon>Bryophyta</taxon>
        <taxon>Bryophytina</taxon>
        <taxon>Bryopsida</taxon>
        <taxon>Funariidae</taxon>
        <taxon>Funariales</taxon>
        <taxon>Funariaceae</taxon>
        <taxon>Physcomitrium</taxon>
    </lineage>
</organism>
<reference evidence="1 3" key="2">
    <citation type="journal article" date="2018" name="Plant J.">
        <title>The Physcomitrella patens chromosome-scale assembly reveals moss genome structure and evolution.</title>
        <authorList>
            <person name="Lang D."/>
            <person name="Ullrich K.K."/>
            <person name="Murat F."/>
            <person name="Fuchs J."/>
            <person name="Jenkins J."/>
            <person name="Haas F.B."/>
            <person name="Piednoel M."/>
            <person name="Gundlach H."/>
            <person name="Van Bel M."/>
            <person name="Meyberg R."/>
            <person name="Vives C."/>
            <person name="Morata J."/>
            <person name="Symeonidi A."/>
            <person name="Hiss M."/>
            <person name="Muchero W."/>
            <person name="Kamisugi Y."/>
            <person name="Saleh O."/>
            <person name="Blanc G."/>
            <person name="Decker E.L."/>
            <person name="van Gessel N."/>
            <person name="Grimwood J."/>
            <person name="Hayes R.D."/>
            <person name="Graham S.W."/>
            <person name="Gunter L.E."/>
            <person name="McDaniel S.F."/>
            <person name="Hoernstein S.N.W."/>
            <person name="Larsson A."/>
            <person name="Li F.W."/>
            <person name="Perroud P.F."/>
            <person name="Phillips J."/>
            <person name="Ranjan P."/>
            <person name="Rokshar D.S."/>
            <person name="Rothfels C.J."/>
            <person name="Schneider L."/>
            <person name="Shu S."/>
            <person name="Stevenson D.W."/>
            <person name="Thummler F."/>
            <person name="Tillich M."/>
            <person name="Villarreal Aguilar J.C."/>
            <person name="Widiez T."/>
            <person name="Wong G.K."/>
            <person name="Wymore A."/>
            <person name="Zhang Y."/>
            <person name="Zimmer A.D."/>
            <person name="Quatrano R.S."/>
            <person name="Mayer K.F.X."/>
            <person name="Goodstein D."/>
            <person name="Casacuberta J.M."/>
            <person name="Vandepoele K."/>
            <person name="Reski R."/>
            <person name="Cuming A.C."/>
            <person name="Tuskan G.A."/>
            <person name="Maumus F."/>
            <person name="Salse J."/>
            <person name="Schmutz J."/>
            <person name="Rensing S.A."/>
        </authorList>
    </citation>
    <scope>NUCLEOTIDE SEQUENCE [LARGE SCALE GENOMIC DNA]</scope>
    <source>
        <strain evidence="2 3">cv. Gransden 2004</strain>
    </source>
</reference>
<dbReference type="AlphaFoldDB" id="A0A2K1IFL2"/>
<dbReference type="InParanoid" id="A0A2K1IFL2"/>
<gene>
    <name evidence="1" type="ORF">PHYPA_028657</name>
</gene>
<accession>A0A2K1IFL2</accession>
<dbReference type="EnsemblPlants" id="Pp3c24_5190V3.5">
    <property type="protein sequence ID" value="PAC:32909382.CDS.1"/>
    <property type="gene ID" value="Pp3c24_5190"/>
</dbReference>
<keyword evidence="3" id="KW-1185">Reference proteome</keyword>
<dbReference type="EnsemblPlants" id="Pp3c24_5190V3.2">
    <property type="protein sequence ID" value="PAC:32909379.CDS.1"/>
    <property type="gene ID" value="Pp3c24_5190"/>
</dbReference>